<keyword evidence="2" id="KW-0680">Restriction system</keyword>
<dbReference type="Proteomes" id="UP000252081">
    <property type="component" value="Unassembled WGS sequence"/>
</dbReference>
<keyword evidence="6" id="KW-1185">Reference proteome</keyword>
<evidence type="ECO:0000256" key="2">
    <source>
        <dbReference type="ARBA" id="ARBA00022747"/>
    </source>
</evidence>
<dbReference type="PANTHER" id="PTHR30408:SF12">
    <property type="entry name" value="TYPE I RESTRICTION ENZYME MJAVIII SPECIFICITY SUBUNIT"/>
    <property type="match status" value="1"/>
</dbReference>
<sequence>MKAGKFIAPSDIFEEFKENLFPCYGGNGLRGYVSSYNKDGLFSLIGRQGALCGNVNLVSGKIYATEHALVVNPEQDVVTIWLYHLLIKLNLNQYATGAAQPGLSVQNLERVEVKVPKSKLEQEKISSFLYLLDQRIETQSKII</sequence>
<organism evidence="5 6">
    <name type="scientific">Pedobacter miscanthi</name>
    <dbReference type="NCBI Taxonomy" id="2259170"/>
    <lineage>
        <taxon>Bacteria</taxon>
        <taxon>Pseudomonadati</taxon>
        <taxon>Bacteroidota</taxon>
        <taxon>Sphingobacteriia</taxon>
        <taxon>Sphingobacteriales</taxon>
        <taxon>Sphingobacteriaceae</taxon>
        <taxon>Pedobacter</taxon>
    </lineage>
</organism>
<comment type="similarity">
    <text evidence="1">Belongs to the type-I restriction system S methylase family.</text>
</comment>
<keyword evidence="3" id="KW-0238">DNA-binding</keyword>
<dbReference type="InterPro" id="IPR052021">
    <property type="entry name" value="Type-I_RS_S_subunit"/>
</dbReference>
<dbReference type="GO" id="GO:0004519">
    <property type="term" value="F:endonuclease activity"/>
    <property type="evidence" value="ECO:0007669"/>
    <property type="project" value="UniProtKB-KW"/>
</dbReference>
<dbReference type="CDD" id="cd17266">
    <property type="entry name" value="RMtype1_S_Sau1132ORF3780P-TRD2-CR2_like"/>
    <property type="match status" value="1"/>
</dbReference>
<name>A0A366KKV9_9SPHI</name>
<dbReference type="InterPro" id="IPR044946">
    <property type="entry name" value="Restrct_endonuc_typeI_TRD_sf"/>
</dbReference>
<evidence type="ECO:0000256" key="1">
    <source>
        <dbReference type="ARBA" id="ARBA00010923"/>
    </source>
</evidence>
<dbReference type="SUPFAM" id="SSF116734">
    <property type="entry name" value="DNA methylase specificity domain"/>
    <property type="match status" value="1"/>
</dbReference>
<proteinExistence type="inferred from homology"/>
<evidence type="ECO:0000256" key="3">
    <source>
        <dbReference type="ARBA" id="ARBA00023125"/>
    </source>
</evidence>
<feature type="non-terminal residue" evidence="5">
    <location>
        <position position="143"/>
    </location>
</feature>
<dbReference type="Gene3D" id="1.10.287.1120">
    <property type="entry name" value="Bipartite methylase S protein"/>
    <property type="match status" value="1"/>
</dbReference>
<keyword evidence="5" id="KW-0255">Endonuclease</keyword>
<dbReference type="InterPro" id="IPR000055">
    <property type="entry name" value="Restrct_endonuc_typeI_TRD"/>
</dbReference>
<dbReference type="GO" id="GO:0003677">
    <property type="term" value="F:DNA binding"/>
    <property type="evidence" value="ECO:0007669"/>
    <property type="project" value="UniProtKB-KW"/>
</dbReference>
<feature type="domain" description="Type I restriction modification DNA specificity" evidence="4">
    <location>
        <begin position="29"/>
        <end position="140"/>
    </location>
</feature>
<evidence type="ECO:0000259" key="4">
    <source>
        <dbReference type="Pfam" id="PF01420"/>
    </source>
</evidence>
<dbReference type="AlphaFoldDB" id="A0A366KKV9"/>
<gene>
    <name evidence="5" type="ORF">DRW42_28455</name>
</gene>
<dbReference type="GO" id="GO:0009307">
    <property type="term" value="P:DNA restriction-modification system"/>
    <property type="evidence" value="ECO:0007669"/>
    <property type="project" value="UniProtKB-KW"/>
</dbReference>
<keyword evidence="5" id="KW-0540">Nuclease</keyword>
<dbReference type="Pfam" id="PF01420">
    <property type="entry name" value="Methylase_S"/>
    <property type="match status" value="1"/>
</dbReference>
<accession>A0A366KKV9</accession>
<keyword evidence="5" id="KW-0378">Hydrolase</keyword>
<protein>
    <submittedName>
        <fullName evidence="5">Restriction endonuclease subunit S</fullName>
    </submittedName>
</protein>
<evidence type="ECO:0000313" key="6">
    <source>
        <dbReference type="Proteomes" id="UP000252081"/>
    </source>
</evidence>
<comment type="caution">
    <text evidence="5">The sequence shown here is derived from an EMBL/GenBank/DDBJ whole genome shotgun (WGS) entry which is preliminary data.</text>
</comment>
<dbReference type="PANTHER" id="PTHR30408">
    <property type="entry name" value="TYPE-1 RESTRICTION ENZYME ECOKI SPECIFICITY PROTEIN"/>
    <property type="match status" value="1"/>
</dbReference>
<dbReference type="Gene3D" id="3.90.220.20">
    <property type="entry name" value="DNA methylase specificity domains"/>
    <property type="match status" value="1"/>
</dbReference>
<evidence type="ECO:0000313" key="5">
    <source>
        <dbReference type="EMBL" id="RBQ01402.1"/>
    </source>
</evidence>
<dbReference type="EMBL" id="QNQU01000085">
    <property type="protein sequence ID" value="RBQ01402.1"/>
    <property type="molecule type" value="Genomic_DNA"/>
</dbReference>
<reference evidence="5 6" key="1">
    <citation type="submission" date="2018-07" db="EMBL/GenBank/DDBJ databases">
        <title>A draft genome of a endophytic bacteria, a new species of Pedobacter.</title>
        <authorList>
            <person name="Zhang Z.D."/>
            <person name="Chen Z.J."/>
        </authorList>
    </citation>
    <scope>NUCLEOTIDE SEQUENCE [LARGE SCALE GENOMIC DNA]</scope>
    <source>
        <strain evidence="5 6">RS10</strain>
    </source>
</reference>